<keyword evidence="2" id="KW-1185">Reference proteome</keyword>
<name>A0A4C1U6H9_EUMVA</name>
<evidence type="ECO:0000313" key="1">
    <source>
        <dbReference type="EMBL" id="GBP21436.1"/>
    </source>
</evidence>
<dbReference type="Proteomes" id="UP000299102">
    <property type="component" value="Unassembled WGS sequence"/>
</dbReference>
<accession>A0A4C1U6H9</accession>
<dbReference type="AlphaFoldDB" id="A0A4C1U6H9"/>
<evidence type="ECO:0000313" key="2">
    <source>
        <dbReference type="Proteomes" id="UP000299102"/>
    </source>
</evidence>
<protein>
    <submittedName>
        <fullName evidence="1">Uncharacterized protein</fullName>
    </submittedName>
</protein>
<dbReference type="EMBL" id="BGZK01000128">
    <property type="protein sequence ID" value="GBP21436.1"/>
    <property type="molecule type" value="Genomic_DNA"/>
</dbReference>
<sequence>MCCNFKETVKGLGKYRSNFRDFKIYEMASGIVGGPRKLVFYAQFSEAEIYGESSDGMYCHFALNGSTEPEFVEEIRQTP</sequence>
<organism evidence="1 2">
    <name type="scientific">Eumeta variegata</name>
    <name type="common">Bagworm moth</name>
    <name type="synonym">Eumeta japonica</name>
    <dbReference type="NCBI Taxonomy" id="151549"/>
    <lineage>
        <taxon>Eukaryota</taxon>
        <taxon>Metazoa</taxon>
        <taxon>Ecdysozoa</taxon>
        <taxon>Arthropoda</taxon>
        <taxon>Hexapoda</taxon>
        <taxon>Insecta</taxon>
        <taxon>Pterygota</taxon>
        <taxon>Neoptera</taxon>
        <taxon>Endopterygota</taxon>
        <taxon>Lepidoptera</taxon>
        <taxon>Glossata</taxon>
        <taxon>Ditrysia</taxon>
        <taxon>Tineoidea</taxon>
        <taxon>Psychidae</taxon>
        <taxon>Oiketicinae</taxon>
        <taxon>Eumeta</taxon>
    </lineage>
</organism>
<proteinExistence type="predicted"/>
<gene>
    <name evidence="1" type="ORF">EVAR_12037_1</name>
</gene>
<comment type="caution">
    <text evidence="1">The sequence shown here is derived from an EMBL/GenBank/DDBJ whole genome shotgun (WGS) entry which is preliminary data.</text>
</comment>
<reference evidence="1 2" key="1">
    <citation type="journal article" date="2019" name="Commun. Biol.">
        <title>The bagworm genome reveals a unique fibroin gene that provides high tensile strength.</title>
        <authorList>
            <person name="Kono N."/>
            <person name="Nakamura H."/>
            <person name="Ohtoshi R."/>
            <person name="Tomita M."/>
            <person name="Numata K."/>
            <person name="Arakawa K."/>
        </authorList>
    </citation>
    <scope>NUCLEOTIDE SEQUENCE [LARGE SCALE GENOMIC DNA]</scope>
</reference>